<sequence>MLAVNGTVLAGTALVKSRDEWEVLRAHPEKAVALLGKIGLPVVQRPLGSPLLSPRSEGFKQFARSWNTGGWEEG</sequence>
<dbReference type="Pfam" id="PF09830">
    <property type="entry name" value="ATP_transf"/>
    <property type="match status" value="1"/>
</dbReference>
<dbReference type="InterPro" id="IPR019200">
    <property type="entry name" value="ATP_adenylylTrfase_C"/>
</dbReference>
<dbReference type="GO" id="GO:0003877">
    <property type="term" value="F:ATP:ADP adenylyltransferase activity"/>
    <property type="evidence" value="ECO:0007669"/>
    <property type="project" value="InterPro"/>
</dbReference>
<dbReference type="AlphaFoldDB" id="A0AAE0IW64"/>
<feature type="domain" description="ATP adenylyltransferase C-terminal" evidence="1">
    <location>
        <begin position="2"/>
        <end position="41"/>
    </location>
</feature>
<protein>
    <recommendedName>
        <fullName evidence="1">ATP adenylyltransferase C-terminal domain-containing protein</fullName>
    </recommendedName>
</protein>
<organism evidence="2 3">
    <name type="scientific">Cercophora scortea</name>
    <dbReference type="NCBI Taxonomy" id="314031"/>
    <lineage>
        <taxon>Eukaryota</taxon>
        <taxon>Fungi</taxon>
        <taxon>Dikarya</taxon>
        <taxon>Ascomycota</taxon>
        <taxon>Pezizomycotina</taxon>
        <taxon>Sordariomycetes</taxon>
        <taxon>Sordariomycetidae</taxon>
        <taxon>Sordariales</taxon>
        <taxon>Lasiosphaeriaceae</taxon>
        <taxon>Cercophora</taxon>
    </lineage>
</organism>
<dbReference type="EMBL" id="JAUEPO010000002">
    <property type="protein sequence ID" value="KAK3332368.1"/>
    <property type="molecule type" value="Genomic_DNA"/>
</dbReference>
<dbReference type="InterPro" id="IPR043171">
    <property type="entry name" value="Ap4A_phos1/2-like"/>
</dbReference>
<gene>
    <name evidence="2" type="ORF">B0T19DRAFT_415468</name>
</gene>
<accession>A0AAE0IW64</accession>
<dbReference type="Gene3D" id="3.30.428.70">
    <property type="match status" value="1"/>
</dbReference>
<dbReference type="Proteomes" id="UP001286456">
    <property type="component" value="Unassembled WGS sequence"/>
</dbReference>
<reference evidence="2" key="2">
    <citation type="submission" date="2023-06" db="EMBL/GenBank/DDBJ databases">
        <authorList>
            <consortium name="Lawrence Berkeley National Laboratory"/>
            <person name="Haridas S."/>
            <person name="Hensen N."/>
            <person name="Bonometti L."/>
            <person name="Westerberg I."/>
            <person name="Brannstrom I.O."/>
            <person name="Guillou S."/>
            <person name="Cros-Aarteil S."/>
            <person name="Calhoun S."/>
            <person name="Kuo A."/>
            <person name="Mondo S."/>
            <person name="Pangilinan J."/>
            <person name="Riley R."/>
            <person name="Labutti K."/>
            <person name="Andreopoulos B."/>
            <person name="Lipzen A."/>
            <person name="Chen C."/>
            <person name="Yanf M."/>
            <person name="Daum C."/>
            <person name="Ng V."/>
            <person name="Clum A."/>
            <person name="Steindorff A."/>
            <person name="Ohm R."/>
            <person name="Martin F."/>
            <person name="Silar P."/>
            <person name="Natvig D."/>
            <person name="Lalanne C."/>
            <person name="Gautier V."/>
            <person name="Ament-Velasquez S.L."/>
            <person name="Kruys A."/>
            <person name="Hutchinson M.I."/>
            <person name="Powell A.J."/>
            <person name="Barry K."/>
            <person name="Miller A.N."/>
            <person name="Grigoriev I.V."/>
            <person name="Debuchy R."/>
            <person name="Gladieux P."/>
            <person name="Thoren M.H."/>
            <person name="Johannesson H."/>
        </authorList>
    </citation>
    <scope>NUCLEOTIDE SEQUENCE</scope>
    <source>
        <strain evidence="2">SMH4131-1</strain>
    </source>
</reference>
<keyword evidence="3" id="KW-1185">Reference proteome</keyword>
<evidence type="ECO:0000313" key="3">
    <source>
        <dbReference type="Proteomes" id="UP001286456"/>
    </source>
</evidence>
<evidence type="ECO:0000259" key="1">
    <source>
        <dbReference type="Pfam" id="PF09830"/>
    </source>
</evidence>
<comment type="caution">
    <text evidence="2">The sequence shown here is derived from an EMBL/GenBank/DDBJ whole genome shotgun (WGS) entry which is preliminary data.</text>
</comment>
<name>A0AAE0IW64_9PEZI</name>
<reference evidence="2" key="1">
    <citation type="journal article" date="2023" name="Mol. Phylogenet. Evol.">
        <title>Genome-scale phylogeny and comparative genomics of the fungal order Sordariales.</title>
        <authorList>
            <person name="Hensen N."/>
            <person name="Bonometti L."/>
            <person name="Westerberg I."/>
            <person name="Brannstrom I.O."/>
            <person name="Guillou S."/>
            <person name="Cros-Aarteil S."/>
            <person name="Calhoun S."/>
            <person name="Haridas S."/>
            <person name="Kuo A."/>
            <person name="Mondo S."/>
            <person name="Pangilinan J."/>
            <person name="Riley R."/>
            <person name="LaButti K."/>
            <person name="Andreopoulos B."/>
            <person name="Lipzen A."/>
            <person name="Chen C."/>
            <person name="Yan M."/>
            <person name="Daum C."/>
            <person name="Ng V."/>
            <person name="Clum A."/>
            <person name="Steindorff A."/>
            <person name="Ohm R.A."/>
            <person name="Martin F."/>
            <person name="Silar P."/>
            <person name="Natvig D.O."/>
            <person name="Lalanne C."/>
            <person name="Gautier V."/>
            <person name="Ament-Velasquez S.L."/>
            <person name="Kruys A."/>
            <person name="Hutchinson M.I."/>
            <person name="Powell A.J."/>
            <person name="Barry K."/>
            <person name="Miller A.N."/>
            <person name="Grigoriev I.V."/>
            <person name="Debuchy R."/>
            <person name="Gladieux P."/>
            <person name="Hiltunen Thoren M."/>
            <person name="Johannesson H."/>
        </authorList>
    </citation>
    <scope>NUCLEOTIDE SEQUENCE</scope>
    <source>
        <strain evidence="2">SMH4131-1</strain>
    </source>
</reference>
<proteinExistence type="predicted"/>
<evidence type="ECO:0000313" key="2">
    <source>
        <dbReference type="EMBL" id="KAK3332368.1"/>
    </source>
</evidence>